<evidence type="ECO:0000259" key="1">
    <source>
        <dbReference type="PROSITE" id="PS51746"/>
    </source>
</evidence>
<protein>
    <submittedName>
        <fullName evidence="2">Protein phosphatase 2C domain-containing protein</fullName>
    </submittedName>
</protein>
<dbReference type="SMART" id="SM00331">
    <property type="entry name" value="PP2C_SIG"/>
    <property type="match status" value="1"/>
</dbReference>
<reference evidence="2" key="1">
    <citation type="submission" date="2023-07" db="EMBL/GenBank/DDBJ databases">
        <title>Two novel species in the genus Flavivirga.</title>
        <authorList>
            <person name="Kwon K."/>
        </authorList>
    </citation>
    <scope>NUCLEOTIDE SEQUENCE</scope>
    <source>
        <strain evidence="2">KACC 14157</strain>
    </source>
</reference>
<dbReference type="PROSITE" id="PS51746">
    <property type="entry name" value="PPM_2"/>
    <property type="match status" value="1"/>
</dbReference>
<evidence type="ECO:0000313" key="3">
    <source>
        <dbReference type="Proteomes" id="UP001176891"/>
    </source>
</evidence>
<comment type="caution">
    <text evidence="2">The sequence shown here is derived from an EMBL/GenBank/DDBJ whole genome shotgun (WGS) entry which is preliminary data.</text>
</comment>
<feature type="domain" description="PPM-type phosphatase" evidence="1">
    <location>
        <begin position="19"/>
        <end position="260"/>
    </location>
</feature>
<evidence type="ECO:0000313" key="2">
    <source>
        <dbReference type="EMBL" id="MDO5986241.1"/>
    </source>
</evidence>
<dbReference type="SUPFAM" id="SSF81606">
    <property type="entry name" value="PP2C-like"/>
    <property type="match status" value="1"/>
</dbReference>
<dbReference type="InterPro" id="IPR036457">
    <property type="entry name" value="PPM-type-like_dom_sf"/>
</dbReference>
<keyword evidence="3" id="KW-1185">Reference proteome</keyword>
<dbReference type="InterPro" id="IPR001932">
    <property type="entry name" value="PPM-type_phosphatase-like_dom"/>
</dbReference>
<proteinExistence type="predicted"/>
<accession>A0ABT8WX35</accession>
<dbReference type="Gene3D" id="3.60.40.10">
    <property type="entry name" value="PPM-type phosphatase domain"/>
    <property type="match status" value="1"/>
</dbReference>
<gene>
    <name evidence="2" type="ORF">Q4Q39_02385</name>
</gene>
<dbReference type="Pfam" id="PF13672">
    <property type="entry name" value="PP2C_2"/>
    <property type="match status" value="1"/>
</dbReference>
<dbReference type="EMBL" id="JAUOEM010000001">
    <property type="protein sequence ID" value="MDO5986241.1"/>
    <property type="molecule type" value="Genomic_DNA"/>
</dbReference>
<dbReference type="Proteomes" id="UP001176891">
    <property type="component" value="Unassembled WGS sequence"/>
</dbReference>
<dbReference type="SMART" id="SM00332">
    <property type="entry name" value="PP2Cc"/>
    <property type="match status" value="1"/>
</dbReference>
<organism evidence="2 3">
    <name type="scientific">Flavivirga amylovorans</name>
    <dbReference type="NCBI Taxonomy" id="870486"/>
    <lineage>
        <taxon>Bacteria</taxon>
        <taxon>Pseudomonadati</taxon>
        <taxon>Bacteroidota</taxon>
        <taxon>Flavobacteriia</taxon>
        <taxon>Flavobacteriales</taxon>
        <taxon>Flavobacteriaceae</taxon>
        <taxon>Flavivirga</taxon>
    </lineage>
</organism>
<dbReference type="RefSeq" id="WP_303280762.1">
    <property type="nucleotide sequence ID" value="NZ_BAABCZ010000016.1"/>
</dbReference>
<dbReference type="CDD" id="cd00143">
    <property type="entry name" value="PP2Cc"/>
    <property type="match status" value="1"/>
</dbReference>
<sequence length="261" mass="30010">MNEIIKKTEGNMEKYSKHIYLPVSLNELGQRANNEDSIYPEIATLNDRLFIVCDGVGGHSKGEVASALVCENFAQFIKQNNQDAISKNFFESGLRYVETKMEDYVNNDSGCSKMATTLTLLYFSEDYKLAYLIWVGDSRIYHIRDGKVLFQTKDHSEVQSLIDMGEITEQEALNHPRRNVITRAISGSSNPTRIDYKQIDEIHSNDFFLLCTDGILENLNEDKIEKCFNVESDPQEIKEKIIAHSYKNTRDNYSMYLIKTK</sequence>
<name>A0ABT8WX35_9FLAO</name>